<sequence>MKMERFAPIERSVGTIEPVDEAPMLSNEDIASRILGFTRVCVALAGERLEQAALSRGWLDAEGRPTADGHALILALTSRDSAYGVYRMPV</sequence>
<comment type="caution">
    <text evidence="1">The sequence shown here is derived from an EMBL/GenBank/DDBJ whole genome shotgun (WGS) entry which is preliminary data.</text>
</comment>
<gene>
    <name evidence="1" type="ORF">EV662_103211</name>
</gene>
<keyword evidence="2" id="KW-1185">Reference proteome</keyword>
<dbReference type="AlphaFoldDB" id="A0A4R2Q396"/>
<proteinExistence type="predicted"/>
<evidence type="ECO:0000313" key="1">
    <source>
        <dbReference type="EMBL" id="TCP42304.1"/>
    </source>
</evidence>
<dbReference type="EMBL" id="SLXP01000003">
    <property type="protein sequence ID" value="TCP42304.1"/>
    <property type="molecule type" value="Genomic_DNA"/>
</dbReference>
<accession>A0A4R2Q396</accession>
<reference evidence="1 2" key="1">
    <citation type="submission" date="2019-03" db="EMBL/GenBank/DDBJ databases">
        <title>Genomic Encyclopedia of Type Strains, Phase IV (KMG-IV): sequencing the most valuable type-strain genomes for metagenomic binning, comparative biology and taxonomic classification.</title>
        <authorList>
            <person name="Goeker M."/>
        </authorList>
    </citation>
    <scope>NUCLEOTIDE SEQUENCE [LARGE SCALE GENOMIC DNA]</scope>
    <source>
        <strain evidence="1 2">DSM 18063</strain>
    </source>
</reference>
<dbReference type="Proteomes" id="UP000294835">
    <property type="component" value="Unassembled WGS sequence"/>
</dbReference>
<evidence type="ECO:0000313" key="2">
    <source>
        <dbReference type="Proteomes" id="UP000294835"/>
    </source>
</evidence>
<protein>
    <submittedName>
        <fullName evidence="1">Uncharacterized protein</fullName>
    </submittedName>
</protein>
<organism evidence="1 2">
    <name type="scientific">Rhodovulum marinum</name>
    <dbReference type="NCBI Taxonomy" id="320662"/>
    <lineage>
        <taxon>Bacteria</taxon>
        <taxon>Pseudomonadati</taxon>
        <taxon>Pseudomonadota</taxon>
        <taxon>Alphaproteobacteria</taxon>
        <taxon>Rhodobacterales</taxon>
        <taxon>Paracoccaceae</taxon>
        <taxon>Rhodovulum</taxon>
    </lineage>
</organism>
<name>A0A4R2Q396_9RHOB</name>